<evidence type="ECO:0000313" key="4">
    <source>
        <dbReference type="Proteomes" id="UP000693738"/>
    </source>
</evidence>
<proteinExistence type="predicted"/>
<keyword evidence="2" id="KW-1133">Transmembrane helix</keyword>
<sequence>MGQYGYLIPGRYVREVPNEVDMNTASIFWGFSLCAAVFTFTKGTQQSWRAWKRCHRVTAYVGMIWAVWLSSMVLGCLAWGFQRQYITPRYATRTIFILLIVLTCLALAFTFQSTALFWALQVQFLLQIIINRIGLLMVSKARATRLKWIVFAIILAVNISVFIIWLPARLQINDRWIWLNEIWDRVEKVIFAVVDGVLNGYFIYLVRSRLIENGLTKYVPLYRMNLTLIFLSLSLDFALVGLMSLPSSLVYLSFHPVAYLLKLHIEMKMAELITKIVRSSGARGADDMYYHSSNRTNARVTMATPKTKEKPLGGIHGAMRGRNSTLIRGGDLGELESSLESGRNGRDNLSGIIRTIETTVDSSPAQVEPISPTTVRHSEYAQSTASSTLLSAR</sequence>
<organism evidence="3 4">
    <name type="scientific">Fusarium equiseti</name>
    <name type="common">Fusarium scirpi</name>
    <dbReference type="NCBI Taxonomy" id="61235"/>
    <lineage>
        <taxon>Eukaryota</taxon>
        <taxon>Fungi</taxon>
        <taxon>Dikarya</taxon>
        <taxon>Ascomycota</taxon>
        <taxon>Pezizomycotina</taxon>
        <taxon>Sordariomycetes</taxon>
        <taxon>Hypocreomycetidae</taxon>
        <taxon>Hypocreales</taxon>
        <taxon>Nectriaceae</taxon>
        <taxon>Fusarium</taxon>
        <taxon>Fusarium incarnatum-equiseti species complex</taxon>
    </lineage>
</organism>
<feature type="transmembrane region" description="Helical" evidence="2">
    <location>
        <begin position="60"/>
        <end position="81"/>
    </location>
</feature>
<feature type="compositionally biased region" description="Polar residues" evidence="1">
    <location>
        <begin position="363"/>
        <end position="375"/>
    </location>
</feature>
<feature type="transmembrane region" description="Helical" evidence="2">
    <location>
        <begin position="226"/>
        <end position="243"/>
    </location>
</feature>
<keyword evidence="2" id="KW-0812">Transmembrane</keyword>
<feature type="transmembrane region" description="Helical" evidence="2">
    <location>
        <begin position="90"/>
        <end position="109"/>
    </location>
</feature>
<evidence type="ECO:0000256" key="1">
    <source>
        <dbReference type="SAM" id="MobiDB-lite"/>
    </source>
</evidence>
<keyword evidence="2" id="KW-0472">Membrane</keyword>
<reference evidence="3" key="1">
    <citation type="submission" date="2021-05" db="EMBL/GenBank/DDBJ databases">
        <authorList>
            <person name="Khan N."/>
        </authorList>
    </citation>
    <scope>NUCLEOTIDE SEQUENCE</scope>
</reference>
<name>A0A8J2ISG2_FUSEQ</name>
<feature type="transmembrane region" description="Helical" evidence="2">
    <location>
        <begin position="115"/>
        <end position="136"/>
    </location>
</feature>
<protein>
    <recommendedName>
        <fullName evidence="5">Integral membrane protein</fullName>
    </recommendedName>
</protein>
<feature type="transmembrane region" description="Helical" evidence="2">
    <location>
        <begin position="188"/>
        <end position="206"/>
    </location>
</feature>
<dbReference type="Proteomes" id="UP000693738">
    <property type="component" value="Unassembled WGS sequence"/>
</dbReference>
<comment type="caution">
    <text evidence="3">The sequence shown here is derived from an EMBL/GenBank/DDBJ whole genome shotgun (WGS) entry which is preliminary data.</text>
</comment>
<gene>
    <name evidence="3" type="ORF">FEQUK3_LOCUS5147</name>
</gene>
<accession>A0A8J2ISG2</accession>
<dbReference type="PANTHER" id="PTHR35179:SF1">
    <property type="entry name" value="INTEGRAL MEMBRANE PROTEIN"/>
    <property type="match status" value="1"/>
</dbReference>
<feature type="compositionally biased region" description="Low complexity" evidence="1">
    <location>
        <begin position="383"/>
        <end position="393"/>
    </location>
</feature>
<dbReference type="EMBL" id="CAJSTJ010000129">
    <property type="protein sequence ID" value="CAG7559489.1"/>
    <property type="molecule type" value="Genomic_DNA"/>
</dbReference>
<evidence type="ECO:0008006" key="5">
    <source>
        <dbReference type="Google" id="ProtNLM"/>
    </source>
</evidence>
<dbReference type="AlphaFoldDB" id="A0A8J2ISG2"/>
<evidence type="ECO:0000256" key="2">
    <source>
        <dbReference type="SAM" id="Phobius"/>
    </source>
</evidence>
<feature type="region of interest" description="Disordered" evidence="1">
    <location>
        <begin position="363"/>
        <end position="393"/>
    </location>
</feature>
<feature type="transmembrane region" description="Helical" evidence="2">
    <location>
        <begin position="148"/>
        <end position="168"/>
    </location>
</feature>
<evidence type="ECO:0000313" key="3">
    <source>
        <dbReference type="EMBL" id="CAG7559489.1"/>
    </source>
</evidence>
<feature type="transmembrane region" description="Helical" evidence="2">
    <location>
        <begin position="20"/>
        <end position="40"/>
    </location>
</feature>
<dbReference type="PANTHER" id="PTHR35179">
    <property type="entry name" value="PROTEIN CBG02620"/>
    <property type="match status" value="1"/>
</dbReference>